<dbReference type="Gene3D" id="2.30.130.40">
    <property type="entry name" value="LON domain-like"/>
    <property type="match status" value="1"/>
</dbReference>
<protein>
    <recommendedName>
        <fullName evidence="2">Lon N-terminal domain-containing protein</fullName>
    </recommendedName>
</protein>
<feature type="region of interest" description="Disordered" evidence="1">
    <location>
        <begin position="144"/>
        <end position="165"/>
    </location>
</feature>
<dbReference type="PROSITE" id="PS51787">
    <property type="entry name" value="LON_N"/>
    <property type="match status" value="1"/>
</dbReference>
<reference evidence="3" key="1">
    <citation type="submission" date="2018-05" db="EMBL/GenBank/DDBJ databases">
        <authorList>
            <person name="Lanie J.A."/>
            <person name="Ng W.-L."/>
            <person name="Kazmierczak K.M."/>
            <person name="Andrzejewski T.M."/>
            <person name="Davidsen T.M."/>
            <person name="Wayne K.J."/>
            <person name="Tettelin H."/>
            <person name="Glass J.I."/>
            <person name="Rusch D."/>
            <person name="Podicherti R."/>
            <person name="Tsui H.-C.T."/>
            <person name="Winkler M.E."/>
        </authorList>
    </citation>
    <scope>NUCLEOTIDE SEQUENCE</scope>
</reference>
<dbReference type="InterPro" id="IPR003111">
    <property type="entry name" value="Lon_prtase_N"/>
</dbReference>
<dbReference type="PANTHER" id="PTHR46732:SF8">
    <property type="entry name" value="ATP-DEPENDENT PROTEASE LA (LON) DOMAIN PROTEIN"/>
    <property type="match status" value="1"/>
</dbReference>
<dbReference type="AlphaFoldDB" id="A0A383E651"/>
<dbReference type="Pfam" id="PF02190">
    <property type="entry name" value="LON_substr_bdg"/>
    <property type="match status" value="1"/>
</dbReference>
<accession>A0A383E651</accession>
<dbReference type="EMBL" id="UINC01223048">
    <property type="protein sequence ID" value="SVE52079.1"/>
    <property type="molecule type" value="Genomic_DNA"/>
</dbReference>
<dbReference type="InterPro" id="IPR046336">
    <property type="entry name" value="Lon_prtase_N_sf"/>
</dbReference>
<dbReference type="PANTHER" id="PTHR46732">
    <property type="entry name" value="ATP-DEPENDENT PROTEASE LA (LON) DOMAIN PROTEIN"/>
    <property type="match status" value="1"/>
</dbReference>
<sequence length="165" mass="18523">MDHGQILPLFPLGIVVFPDQALPLHIFEDRYKEMIADCCAEGEGEYEPFGLSFEHEGNVAPVGCAVQVMKVTRQYSNGTFDIVCRAVWRYRTLEVREHERSYLMAHVERLDDEEVGPVDPSIRLLVRERLGQLTDLAAQDMGSLGYGSHDDDPEQSLDALDVGDA</sequence>
<dbReference type="InterPro" id="IPR015947">
    <property type="entry name" value="PUA-like_sf"/>
</dbReference>
<proteinExistence type="predicted"/>
<organism evidence="3">
    <name type="scientific">marine metagenome</name>
    <dbReference type="NCBI Taxonomy" id="408172"/>
    <lineage>
        <taxon>unclassified sequences</taxon>
        <taxon>metagenomes</taxon>
        <taxon>ecological metagenomes</taxon>
    </lineage>
</organism>
<evidence type="ECO:0000313" key="3">
    <source>
        <dbReference type="EMBL" id="SVE52079.1"/>
    </source>
</evidence>
<feature type="non-terminal residue" evidence="3">
    <location>
        <position position="165"/>
    </location>
</feature>
<evidence type="ECO:0000256" key="1">
    <source>
        <dbReference type="SAM" id="MobiDB-lite"/>
    </source>
</evidence>
<dbReference type="SUPFAM" id="SSF88697">
    <property type="entry name" value="PUA domain-like"/>
    <property type="match status" value="1"/>
</dbReference>
<gene>
    <name evidence="3" type="ORF">METZ01_LOCUS504933</name>
</gene>
<feature type="domain" description="Lon N-terminal" evidence="2">
    <location>
        <begin position="4"/>
        <end position="165"/>
    </location>
</feature>
<feature type="compositionally biased region" description="Acidic residues" evidence="1">
    <location>
        <begin position="151"/>
        <end position="165"/>
    </location>
</feature>
<name>A0A383E651_9ZZZZ</name>
<evidence type="ECO:0000259" key="2">
    <source>
        <dbReference type="PROSITE" id="PS51787"/>
    </source>
</evidence>